<keyword evidence="1" id="KW-1133">Transmembrane helix</keyword>
<protein>
    <recommendedName>
        <fullName evidence="4">PH domain-containing protein</fullName>
    </recommendedName>
</protein>
<sequence length="221" mass="24925">MAIETSAAPATVVLRPRRWRFWASVVLVVLTSLSILMFVFTNPDGPKVAWVVALLIPGAITVRATGVLSRSVRIVPGSHLEYRDLLFRRRRIECGSTTEILYFSDVAGSGPIPIRPLRTPIGVIDERWAVLRNDRKTVLRLSMWLWTMEDLLAIAQLMPAKLKIHAEHVSPRALARRHPTYYTWFELSPVRFEIVFLAVALWEGLAIVVGFALALRMCGLV</sequence>
<keyword evidence="1" id="KW-0472">Membrane</keyword>
<evidence type="ECO:0000256" key="1">
    <source>
        <dbReference type="SAM" id="Phobius"/>
    </source>
</evidence>
<evidence type="ECO:0008006" key="4">
    <source>
        <dbReference type="Google" id="ProtNLM"/>
    </source>
</evidence>
<dbReference type="RefSeq" id="WP_134531643.1">
    <property type="nucleotide sequence ID" value="NZ_SOFG01000001.1"/>
</dbReference>
<name>A0ABY2II49_9MICO</name>
<dbReference type="EMBL" id="SOFG01000001">
    <property type="protein sequence ID" value="TFB91292.1"/>
    <property type="molecule type" value="Genomic_DNA"/>
</dbReference>
<proteinExistence type="predicted"/>
<feature type="transmembrane region" description="Helical" evidence="1">
    <location>
        <begin position="48"/>
        <end position="68"/>
    </location>
</feature>
<accession>A0ABY2II49</accession>
<feature type="transmembrane region" description="Helical" evidence="1">
    <location>
        <begin position="194"/>
        <end position="215"/>
    </location>
</feature>
<organism evidence="2 3">
    <name type="scientific">Cryobacterium algoricola</name>
    <dbReference type="NCBI Taxonomy" id="1259183"/>
    <lineage>
        <taxon>Bacteria</taxon>
        <taxon>Bacillati</taxon>
        <taxon>Actinomycetota</taxon>
        <taxon>Actinomycetes</taxon>
        <taxon>Micrococcales</taxon>
        <taxon>Microbacteriaceae</taxon>
        <taxon>Cryobacterium</taxon>
    </lineage>
</organism>
<keyword evidence="1" id="KW-0812">Transmembrane</keyword>
<reference evidence="2 3" key="1">
    <citation type="submission" date="2019-03" db="EMBL/GenBank/DDBJ databases">
        <title>Genomics of glacier-inhabiting Cryobacterium strains.</title>
        <authorList>
            <person name="Liu Q."/>
            <person name="Xin Y.-H."/>
        </authorList>
    </citation>
    <scope>NUCLEOTIDE SEQUENCE [LARGE SCALE GENOMIC DNA]</scope>
    <source>
        <strain evidence="2 3">MDB2-B</strain>
    </source>
</reference>
<evidence type="ECO:0000313" key="3">
    <source>
        <dbReference type="Proteomes" id="UP000297608"/>
    </source>
</evidence>
<evidence type="ECO:0000313" key="2">
    <source>
        <dbReference type="EMBL" id="TFB91292.1"/>
    </source>
</evidence>
<keyword evidence="3" id="KW-1185">Reference proteome</keyword>
<dbReference type="Proteomes" id="UP000297608">
    <property type="component" value="Unassembled WGS sequence"/>
</dbReference>
<comment type="caution">
    <text evidence="2">The sequence shown here is derived from an EMBL/GenBank/DDBJ whole genome shotgun (WGS) entry which is preliminary data.</text>
</comment>
<feature type="transmembrane region" description="Helical" evidence="1">
    <location>
        <begin position="21"/>
        <end position="42"/>
    </location>
</feature>
<gene>
    <name evidence="2" type="ORF">E3O44_00045</name>
</gene>